<feature type="domain" description="CHAT" evidence="2">
    <location>
        <begin position="623"/>
        <end position="888"/>
    </location>
</feature>
<dbReference type="Proteomes" id="UP000010471">
    <property type="component" value="Chromosome"/>
</dbReference>
<keyword evidence="1" id="KW-0802">TPR repeat</keyword>
<name>K9WF21_9CYAN</name>
<dbReference type="Pfam" id="PF13181">
    <property type="entry name" value="TPR_8"/>
    <property type="match status" value="1"/>
</dbReference>
<dbReference type="AlphaFoldDB" id="K9WF21"/>
<sequence>MFQICQDWRRFSLIFFASLVFCSVFHVGAIGQAQSSAPVEQPSLPSPPASGSQQPYSQAIQQGIERYQGGQYAEAIALWQQALTQISAAPERAIIYSNLAIAYRQIGQLDRAIAHWEQAIQIYRAQKDEAARSAQARLFTEQGQAYSDLGQHKRAITLLQSAVKITQNTPNRLTEAAAQGALGSAYWALGDYDQALAAHQTSLKIARELNYPPYITTALNNLGNVYASRGDRYTYQAELAQLEGNNREFSRLSQAATQDRTQGKTYFEQSWQAAQGVSGLEEARALMNWNRLLVRSQRSGASGNAQTQITQHDGNLILKNFNRASELLQTAPDSRDKAYALINLAEQISKVEGSNLQPATLLEQALTVARKIGDARAESFALGSFAELHEAAGDLNRALALNRKAQFAAQQINAPDSLYRWQWHVGRMLKALGETEQAIAAYEQAIATLQSIRGDIVGANKDLQLDFREQVEPVYRELMTLLLESPPSAKVKSVIPTPKSLLPNPYIQVSLKTTKSNRAKSSVEQVVDILELLKLAELQNFFGDECVQVALAESEGEAALTDTNTVVVYSVILDKQTHLILRSPDGSLTHYPIAMGRQAIEQKIDQLRYFLELRATEDYLSQAQKIYDWLIRPLEANLTTFKPNTVVFINDGVLRKVPMAALHDGKEFLIQKYPIATTPSLSLTTRQPVHNNNLSALSLGLTVERSPFASLSNVRAEVEAVNQILGGTKLIDEGFTLPNLQTQLQKKSYPIVHIATHGKFGVDAESTFLVGFDQRLSIETLDNLLRSRRSREAVELLTLSACQTAAGDNRSALGIAGVAVRAGVESALATLWYINDEATVPLIKEFYSQLRQPNVTKAEALRRAQVKMIADANYNHPAVWSPFVLIGNWL</sequence>
<evidence type="ECO:0000313" key="3">
    <source>
        <dbReference type="EMBL" id="AFZ18401.1"/>
    </source>
</evidence>
<feature type="repeat" description="TPR" evidence="1">
    <location>
        <begin position="176"/>
        <end position="209"/>
    </location>
</feature>
<dbReference type="PANTHER" id="PTHR10098:SF112">
    <property type="entry name" value="SLR0380 PROTEIN"/>
    <property type="match status" value="1"/>
</dbReference>
<dbReference type="Pfam" id="PF13424">
    <property type="entry name" value="TPR_12"/>
    <property type="match status" value="2"/>
</dbReference>
<dbReference type="STRING" id="1173027.Mic7113_2609"/>
<evidence type="ECO:0000256" key="1">
    <source>
        <dbReference type="PROSITE-ProRule" id="PRU00339"/>
    </source>
</evidence>
<protein>
    <recommendedName>
        <fullName evidence="2">CHAT domain-containing protein</fullName>
    </recommendedName>
</protein>
<dbReference type="PANTHER" id="PTHR10098">
    <property type="entry name" value="RAPSYN-RELATED"/>
    <property type="match status" value="1"/>
</dbReference>
<dbReference type="HOGENOM" id="CLU_002404_0_0_3"/>
<dbReference type="Pfam" id="PF12770">
    <property type="entry name" value="CHAT"/>
    <property type="match status" value="1"/>
</dbReference>
<dbReference type="InterPro" id="IPR011990">
    <property type="entry name" value="TPR-like_helical_dom_sf"/>
</dbReference>
<feature type="repeat" description="TPR" evidence="1">
    <location>
        <begin position="136"/>
        <end position="169"/>
    </location>
</feature>
<dbReference type="EMBL" id="CP003630">
    <property type="protein sequence ID" value="AFZ18401.1"/>
    <property type="molecule type" value="Genomic_DNA"/>
</dbReference>
<dbReference type="KEGG" id="mic:Mic7113_2609"/>
<dbReference type="Gene3D" id="1.25.40.10">
    <property type="entry name" value="Tetratricopeptide repeat domain"/>
    <property type="match status" value="3"/>
</dbReference>
<dbReference type="PATRIC" id="fig|1173027.3.peg.2866"/>
<dbReference type="OrthoDB" id="448399at2"/>
<dbReference type="eggNOG" id="COG0457">
    <property type="taxonomic scope" value="Bacteria"/>
</dbReference>
<keyword evidence="4" id="KW-1185">Reference proteome</keyword>
<dbReference type="SUPFAM" id="SSF48452">
    <property type="entry name" value="TPR-like"/>
    <property type="match status" value="2"/>
</dbReference>
<gene>
    <name evidence="3" type="ORF">Mic7113_2609</name>
</gene>
<feature type="repeat" description="TPR" evidence="1">
    <location>
        <begin position="93"/>
        <end position="126"/>
    </location>
</feature>
<reference evidence="3 4" key="1">
    <citation type="submission" date="2012-06" db="EMBL/GenBank/DDBJ databases">
        <title>Finished chromosome of genome of Microcoleus sp. PCC 7113.</title>
        <authorList>
            <consortium name="US DOE Joint Genome Institute"/>
            <person name="Gugger M."/>
            <person name="Coursin T."/>
            <person name="Rippka R."/>
            <person name="Tandeau De Marsac N."/>
            <person name="Huntemann M."/>
            <person name="Wei C.-L."/>
            <person name="Han J."/>
            <person name="Detter J.C."/>
            <person name="Han C."/>
            <person name="Tapia R."/>
            <person name="Chen A."/>
            <person name="Kyrpides N."/>
            <person name="Mavromatis K."/>
            <person name="Markowitz V."/>
            <person name="Szeto E."/>
            <person name="Ivanova N."/>
            <person name="Pagani I."/>
            <person name="Pati A."/>
            <person name="Goodwin L."/>
            <person name="Nordberg H.P."/>
            <person name="Cantor M.N."/>
            <person name="Hua S.X."/>
            <person name="Woyke T."/>
            <person name="Kerfeld C.A."/>
        </authorList>
    </citation>
    <scope>NUCLEOTIDE SEQUENCE [LARGE SCALE GENOMIC DNA]</scope>
    <source>
        <strain evidence="3 4">PCC 7113</strain>
    </source>
</reference>
<organism evidence="3 4">
    <name type="scientific">Allocoleopsis franciscana PCC 7113</name>
    <dbReference type="NCBI Taxonomy" id="1173027"/>
    <lineage>
        <taxon>Bacteria</taxon>
        <taxon>Bacillati</taxon>
        <taxon>Cyanobacteriota</taxon>
        <taxon>Cyanophyceae</taxon>
        <taxon>Coleofasciculales</taxon>
        <taxon>Coleofasciculaceae</taxon>
        <taxon>Allocoleopsis</taxon>
        <taxon>Allocoleopsis franciscana</taxon>
    </lineage>
</organism>
<dbReference type="InterPro" id="IPR024983">
    <property type="entry name" value="CHAT_dom"/>
</dbReference>
<dbReference type="SMART" id="SM00028">
    <property type="entry name" value="TPR"/>
    <property type="match status" value="5"/>
</dbReference>
<proteinExistence type="predicted"/>
<dbReference type="InterPro" id="IPR019734">
    <property type="entry name" value="TPR_rpt"/>
</dbReference>
<dbReference type="PROSITE" id="PS50005">
    <property type="entry name" value="TPR"/>
    <property type="match status" value="3"/>
</dbReference>
<evidence type="ECO:0000313" key="4">
    <source>
        <dbReference type="Proteomes" id="UP000010471"/>
    </source>
</evidence>
<dbReference type="eggNOG" id="COG4995">
    <property type="taxonomic scope" value="Bacteria"/>
</dbReference>
<evidence type="ECO:0000259" key="2">
    <source>
        <dbReference type="Pfam" id="PF12770"/>
    </source>
</evidence>
<accession>K9WF21</accession>